<dbReference type="Proteomes" id="UP000299102">
    <property type="component" value="Unassembled WGS sequence"/>
</dbReference>
<comment type="caution">
    <text evidence="1">The sequence shown here is derived from an EMBL/GenBank/DDBJ whole genome shotgun (WGS) entry which is preliminary data.</text>
</comment>
<gene>
    <name evidence="1" type="ORF">EVAR_5664_1</name>
</gene>
<organism evidence="1 2">
    <name type="scientific">Eumeta variegata</name>
    <name type="common">Bagworm moth</name>
    <name type="synonym">Eumeta japonica</name>
    <dbReference type="NCBI Taxonomy" id="151549"/>
    <lineage>
        <taxon>Eukaryota</taxon>
        <taxon>Metazoa</taxon>
        <taxon>Ecdysozoa</taxon>
        <taxon>Arthropoda</taxon>
        <taxon>Hexapoda</taxon>
        <taxon>Insecta</taxon>
        <taxon>Pterygota</taxon>
        <taxon>Neoptera</taxon>
        <taxon>Endopterygota</taxon>
        <taxon>Lepidoptera</taxon>
        <taxon>Glossata</taxon>
        <taxon>Ditrysia</taxon>
        <taxon>Tineoidea</taxon>
        <taxon>Psychidae</taxon>
        <taxon>Oiketicinae</taxon>
        <taxon>Eumeta</taxon>
    </lineage>
</organism>
<dbReference type="EMBL" id="BGZK01000040">
    <property type="protein sequence ID" value="GBP10351.1"/>
    <property type="molecule type" value="Genomic_DNA"/>
</dbReference>
<evidence type="ECO:0000313" key="2">
    <source>
        <dbReference type="Proteomes" id="UP000299102"/>
    </source>
</evidence>
<reference evidence="1 2" key="1">
    <citation type="journal article" date="2019" name="Commun. Biol.">
        <title>The bagworm genome reveals a unique fibroin gene that provides high tensile strength.</title>
        <authorList>
            <person name="Kono N."/>
            <person name="Nakamura H."/>
            <person name="Ohtoshi R."/>
            <person name="Tomita M."/>
            <person name="Numata K."/>
            <person name="Arakawa K."/>
        </authorList>
    </citation>
    <scope>NUCLEOTIDE SEQUENCE [LARGE SCALE GENOMIC DNA]</scope>
</reference>
<sequence length="159" mass="17963">MSQSAARKSPGVFLLSSRISPSLSSISFTTSHRHGDKDLACDRAPMSAGAGPHVGVSIEYYENNDVNLRRKSSFMKRKYFLFVLTSDVVEYSIVRQERQGAPTQRTDCPRKRLGDYTPPKVSILALSALSYLLPSPTFPLRYLTPRNEPHWRVVLEFQN</sequence>
<accession>A0A4C1TAL6</accession>
<dbReference type="AlphaFoldDB" id="A0A4C1TAL6"/>
<protein>
    <submittedName>
        <fullName evidence="1">Uncharacterized protein</fullName>
    </submittedName>
</protein>
<name>A0A4C1TAL6_EUMVA</name>
<keyword evidence="2" id="KW-1185">Reference proteome</keyword>
<evidence type="ECO:0000313" key="1">
    <source>
        <dbReference type="EMBL" id="GBP10351.1"/>
    </source>
</evidence>
<proteinExistence type="predicted"/>